<keyword evidence="2" id="KW-0677">Repeat</keyword>
<dbReference type="PANTHER" id="PTHR47254">
    <property type="entry name" value="CELL WALL MANNOPROTEIN CIS3-RELATED"/>
    <property type="match status" value="1"/>
</dbReference>
<protein>
    <recommendedName>
        <fullName evidence="5">Cell wall mannoprotein PIR1-like C-terminal domain-containing protein</fullName>
    </recommendedName>
</protein>
<name>A0A6A6XW79_9PLEO</name>
<evidence type="ECO:0000259" key="5">
    <source>
        <dbReference type="Pfam" id="PF22799"/>
    </source>
</evidence>
<feature type="signal peptide" evidence="4">
    <location>
        <begin position="1"/>
        <end position="16"/>
    </location>
</feature>
<evidence type="ECO:0000256" key="2">
    <source>
        <dbReference type="ARBA" id="ARBA00022737"/>
    </source>
</evidence>
<evidence type="ECO:0000256" key="1">
    <source>
        <dbReference type="ARBA" id="ARBA00022729"/>
    </source>
</evidence>
<dbReference type="InterPro" id="IPR054508">
    <property type="entry name" value="PIR1-like_C"/>
</dbReference>
<dbReference type="InterPro" id="IPR051153">
    <property type="entry name" value="Yeast_CWMannoprotein_PIR"/>
</dbReference>
<dbReference type="AlphaFoldDB" id="A0A6A6XW79"/>
<gene>
    <name evidence="6" type="ORF">K505DRAFT_320235</name>
</gene>
<proteinExistence type="predicted"/>
<feature type="region of interest" description="Disordered" evidence="3">
    <location>
        <begin position="172"/>
        <end position="354"/>
    </location>
</feature>
<feature type="compositionally biased region" description="Polar residues" evidence="3">
    <location>
        <begin position="271"/>
        <end position="308"/>
    </location>
</feature>
<dbReference type="Pfam" id="PF22799">
    <property type="entry name" value="PIR1-like_C"/>
    <property type="match status" value="1"/>
</dbReference>
<feature type="compositionally biased region" description="Polar residues" evidence="3">
    <location>
        <begin position="204"/>
        <end position="229"/>
    </location>
</feature>
<evidence type="ECO:0000256" key="4">
    <source>
        <dbReference type="SAM" id="SignalP"/>
    </source>
</evidence>
<dbReference type="OrthoDB" id="5415592at2759"/>
<sequence>MKTTLVALALAAATMAKPMPQASTPEGCSDSHSGSFQITVVNATTAAKRDVEKRQLAGILTLTLEGGILKDQAGRTGYIASNYQWQFDNPPQENAISSSGYSYCSNNSLALAGSAIFYQCWSGDFYNLYDRHWAAQCSPVYLVGINGGGTPPATQITDGQPQASTAIPISEISDGQPQVPTYAPPVSQISDGQPQAPTGGVPVTQISDGQPQAPTGVPVTQISDGQPQAPTGGAPVTQISDGQPQAPTGGAPVTQISDGQPQAPTGGAPVTQISDGQPQAPTGAPVTQISDGQPQAPSGVPVTQISDGQPQAPSAPPAPPVTQITDGQPQAPPATSAPPVTQISDGQPQAPIATGNYTIPSTAPPAFTGAAATPVYGLGAMAAGMMGVVAML</sequence>
<feature type="domain" description="Cell wall mannoprotein PIR1-like C-terminal" evidence="5">
    <location>
        <begin position="67"/>
        <end position="140"/>
    </location>
</feature>
<feature type="compositionally biased region" description="Polar residues" evidence="3">
    <location>
        <begin position="237"/>
        <end position="246"/>
    </location>
</feature>
<organism evidence="6 7">
    <name type="scientific">Melanomma pulvis-pyrius CBS 109.77</name>
    <dbReference type="NCBI Taxonomy" id="1314802"/>
    <lineage>
        <taxon>Eukaryota</taxon>
        <taxon>Fungi</taxon>
        <taxon>Dikarya</taxon>
        <taxon>Ascomycota</taxon>
        <taxon>Pezizomycotina</taxon>
        <taxon>Dothideomycetes</taxon>
        <taxon>Pleosporomycetidae</taxon>
        <taxon>Pleosporales</taxon>
        <taxon>Melanommataceae</taxon>
        <taxon>Melanomma</taxon>
    </lineage>
</organism>
<feature type="compositionally biased region" description="Polar residues" evidence="3">
    <location>
        <begin position="254"/>
        <end position="263"/>
    </location>
</feature>
<dbReference type="InterPro" id="IPR000420">
    <property type="entry name" value="Yeast_PIR_rpt"/>
</dbReference>
<accession>A0A6A6XW79</accession>
<evidence type="ECO:0000313" key="6">
    <source>
        <dbReference type="EMBL" id="KAF2800700.1"/>
    </source>
</evidence>
<keyword evidence="1 4" id="KW-0732">Signal</keyword>
<keyword evidence="7" id="KW-1185">Reference proteome</keyword>
<dbReference type="EMBL" id="MU001743">
    <property type="protein sequence ID" value="KAF2800700.1"/>
    <property type="molecule type" value="Genomic_DNA"/>
</dbReference>
<dbReference type="GO" id="GO:0009277">
    <property type="term" value="C:fungal-type cell wall"/>
    <property type="evidence" value="ECO:0007669"/>
    <property type="project" value="TreeGrafter"/>
</dbReference>
<dbReference type="Pfam" id="PF00399">
    <property type="entry name" value="PIR"/>
    <property type="match status" value="12"/>
</dbReference>
<dbReference type="GO" id="GO:0031505">
    <property type="term" value="P:fungal-type cell wall organization"/>
    <property type="evidence" value="ECO:0007669"/>
    <property type="project" value="TreeGrafter"/>
</dbReference>
<dbReference type="GO" id="GO:0005199">
    <property type="term" value="F:structural constituent of cell wall"/>
    <property type="evidence" value="ECO:0007669"/>
    <property type="project" value="InterPro"/>
</dbReference>
<feature type="compositionally biased region" description="Polar residues" evidence="3">
    <location>
        <begin position="187"/>
        <end position="196"/>
    </location>
</feature>
<dbReference type="PANTHER" id="PTHR47254:SF2">
    <property type="entry name" value="COVALENTLY-LINKED CELL WALL PROTEIN"/>
    <property type="match status" value="1"/>
</dbReference>
<evidence type="ECO:0000256" key="3">
    <source>
        <dbReference type="SAM" id="MobiDB-lite"/>
    </source>
</evidence>
<feature type="chain" id="PRO_5025667417" description="Cell wall mannoprotein PIR1-like C-terminal domain-containing protein" evidence="4">
    <location>
        <begin position="17"/>
        <end position="392"/>
    </location>
</feature>
<dbReference type="Proteomes" id="UP000799757">
    <property type="component" value="Unassembled WGS sequence"/>
</dbReference>
<reference evidence="6" key="1">
    <citation type="journal article" date="2020" name="Stud. Mycol.">
        <title>101 Dothideomycetes genomes: a test case for predicting lifestyles and emergence of pathogens.</title>
        <authorList>
            <person name="Haridas S."/>
            <person name="Albert R."/>
            <person name="Binder M."/>
            <person name="Bloem J."/>
            <person name="Labutti K."/>
            <person name="Salamov A."/>
            <person name="Andreopoulos B."/>
            <person name="Baker S."/>
            <person name="Barry K."/>
            <person name="Bills G."/>
            <person name="Bluhm B."/>
            <person name="Cannon C."/>
            <person name="Castanera R."/>
            <person name="Culley D."/>
            <person name="Daum C."/>
            <person name="Ezra D."/>
            <person name="Gonzalez J."/>
            <person name="Henrissat B."/>
            <person name="Kuo A."/>
            <person name="Liang C."/>
            <person name="Lipzen A."/>
            <person name="Lutzoni F."/>
            <person name="Magnuson J."/>
            <person name="Mondo S."/>
            <person name="Nolan M."/>
            <person name="Ohm R."/>
            <person name="Pangilinan J."/>
            <person name="Park H.-J."/>
            <person name="Ramirez L."/>
            <person name="Alfaro M."/>
            <person name="Sun H."/>
            <person name="Tritt A."/>
            <person name="Yoshinaga Y."/>
            <person name="Zwiers L.-H."/>
            <person name="Turgeon B."/>
            <person name="Goodwin S."/>
            <person name="Spatafora J."/>
            <person name="Crous P."/>
            <person name="Grigoriev I."/>
        </authorList>
    </citation>
    <scope>NUCLEOTIDE SEQUENCE</scope>
    <source>
        <strain evidence="6">CBS 109.77</strain>
    </source>
</reference>
<evidence type="ECO:0000313" key="7">
    <source>
        <dbReference type="Proteomes" id="UP000799757"/>
    </source>
</evidence>